<reference evidence="2" key="1">
    <citation type="submission" date="2008-04" db="EMBL/GenBank/DDBJ databases">
        <title>Complete sequence of plasmid 1 of Nostoc punctiforme ATCC 29133.</title>
        <authorList>
            <consortium name="US DOE Joint Genome Institute"/>
            <person name="Copeland A."/>
            <person name="Lucas S."/>
            <person name="Lapidus A."/>
            <person name="Glavina del Rio T."/>
            <person name="Dalin E."/>
            <person name="Tice H."/>
            <person name="Pitluck S."/>
            <person name="Chain P."/>
            <person name="Malfatti S."/>
            <person name="Shin M."/>
            <person name="Vergez L."/>
            <person name="Schmutz J."/>
            <person name="Larimer F."/>
            <person name="Land M."/>
            <person name="Hauser L."/>
            <person name="Kyrpides N."/>
            <person name="Kim E."/>
            <person name="Meeks J.C."/>
            <person name="Elhai J."/>
            <person name="Campbell E.L."/>
            <person name="Thiel T."/>
            <person name="Longmire J."/>
            <person name="Potts M."/>
            <person name="Atlas R."/>
        </authorList>
    </citation>
    <scope>NUCLEOTIDE SEQUENCE [LARGE SCALE GENOMIC DNA]</scope>
    <source>
        <strain evidence="2">ATCC 29133 / PCC 73102</strain>
        <plasmid evidence="2">Plasmid pNPUN01</plasmid>
    </source>
</reference>
<organism evidence="1 2">
    <name type="scientific">Nostoc punctiforme (strain ATCC 29133 / PCC 73102)</name>
    <dbReference type="NCBI Taxonomy" id="63737"/>
    <lineage>
        <taxon>Bacteria</taxon>
        <taxon>Bacillati</taxon>
        <taxon>Cyanobacteriota</taxon>
        <taxon>Cyanophyceae</taxon>
        <taxon>Nostocales</taxon>
        <taxon>Nostocaceae</taxon>
        <taxon>Nostoc</taxon>
    </lineage>
</organism>
<dbReference type="HOGENOM" id="CLU_2570409_0_0_3"/>
<proteinExistence type="predicted"/>
<dbReference type="EnsemblBacteria" id="ACC85123">
    <property type="protein sequence ID" value="ACC85123"/>
    <property type="gene ID" value="Npun_AF268"/>
</dbReference>
<dbReference type="Proteomes" id="UP000001191">
    <property type="component" value="Plasmid pNPUN01"/>
</dbReference>
<keyword evidence="2" id="KW-1185">Reference proteome</keyword>
<dbReference type="AlphaFoldDB" id="B2JB19"/>
<evidence type="ECO:0000313" key="1">
    <source>
        <dbReference type="EMBL" id="ACC85123.1"/>
    </source>
</evidence>
<dbReference type="KEGG" id="npu:Npun_AF268"/>
<sequence length="81" mass="8955">MLLPHAPQYSRLLAACPKVNSSVLVMTSLLSHPSLLMAKSFSPSDFATLVLPVADILTKPPILRRTCIINLGQVFWLLRLK</sequence>
<keyword evidence="1" id="KW-0614">Plasmid</keyword>
<name>B2JB19_NOSP7</name>
<protein>
    <submittedName>
        <fullName evidence="1">Uncharacterized protein</fullName>
    </submittedName>
</protein>
<accession>B2JB19</accession>
<dbReference type="EMBL" id="CP001038">
    <property type="protein sequence ID" value="ACC85123.1"/>
    <property type="molecule type" value="Genomic_DNA"/>
</dbReference>
<geneLocation type="plasmid" evidence="1 2">
    <name>pNPUN01</name>
</geneLocation>
<gene>
    <name evidence="1" type="ordered locus">Npun_AF268</name>
</gene>
<evidence type="ECO:0000313" key="2">
    <source>
        <dbReference type="Proteomes" id="UP000001191"/>
    </source>
</evidence>